<sequence>MPPKAGKGRGKKLAGKYRNQKRKAEENEDLEVQEDSTESPTREKGRKSKKDVSSCPSKTPERSPEGSKSPQRSERSPQQSERSPQQSQESRYHSPSPHPPRNRHPNPWMMKLSQLPPPSLQISPSPSLKWARARAKKGKGKAQNENPPPGASYSFTETNEEVIARWVESKKLLYDMKDKQYKDKALRRQLWEGKAAEYGVDYDSIQKWYRTQRTRFSKLREGQPKNKSQKRSGDGLSSGEEEDPILTEEASENDSDRDKFIRRVFGFLKPHIRRHKKDTPASFKDKLALAETGELAGSDDSTMADSLADEPREPTKKYTGYPTPRPPSRTRTASEDRPDIPVTATAAADARCCDSSLHICHLLKSRPTSTGEFPPSGTYYSASRATSSPSADSSPVPDSAKEPTPASVWRSKERGYVEQANQQYNLEQQQQQYQTLQPVNTSTQGYEPSPRQAAFVQLLFSLLSRKSEVLGR</sequence>
<evidence type="ECO:0000313" key="3">
    <source>
        <dbReference type="EMBL" id="PIK52574.1"/>
    </source>
</evidence>
<feature type="region of interest" description="Disordered" evidence="1">
    <location>
        <begin position="366"/>
        <end position="410"/>
    </location>
</feature>
<feature type="compositionally biased region" description="Low complexity" evidence="1">
    <location>
        <begin position="381"/>
        <end position="398"/>
    </location>
</feature>
<comment type="caution">
    <text evidence="3">The sequence shown here is derived from an EMBL/GenBank/DDBJ whole genome shotgun (WGS) entry which is preliminary data.</text>
</comment>
<feature type="region of interest" description="Disordered" evidence="1">
    <location>
        <begin position="293"/>
        <end position="342"/>
    </location>
</feature>
<evidence type="ECO:0000256" key="1">
    <source>
        <dbReference type="SAM" id="MobiDB-lite"/>
    </source>
</evidence>
<reference evidence="3 4" key="1">
    <citation type="journal article" date="2017" name="PLoS Biol.">
        <title>The sea cucumber genome provides insights into morphological evolution and visceral regeneration.</title>
        <authorList>
            <person name="Zhang X."/>
            <person name="Sun L."/>
            <person name="Yuan J."/>
            <person name="Sun Y."/>
            <person name="Gao Y."/>
            <person name="Zhang L."/>
            <person name="Li S."/>
            <person name="Dai H."/>
            <person name="Hamel J.F."/>
            <person name="Liu C."/>
            <person name="Yu Y."/>
            <person name="Liu S."/>
            <person name="Lin W."/>
            <person name="Guo K."/>
            <person name="Jin S."/>
            <person name="Xu P."/>
            <person name="Storey K.B."/>
            <person name="Huan P."/>
            <person name="Zhang T."/>
            <person name="Zhou Y."/>
            <person name="Zhang J."/>
            <person name="Lin C."/>
            <person name="Li X."/>
            <person name="Xing L."/>
            <person name="Huo D."/>
            <person name="Sun M."/>
            <person name="Wang L."/>
            <person name="Mercier A."/>
            <person name="Li F."/>
            <person name="Yang H."/>
            <person name="Xiang J."/>
        </authorList>
    </citation>
    <scope>NUCLEOTIDE SEQUENCE [LARGE SCALE GENOMIC DNA]</scope>
    <source>
        <strain evidence="3">Shaxun</strain>
        <tissue evidence="3">Muscle</tissue>
    </source>
</reference>
<proteinExistence type="predicted"/>
<feature type="compositionally biased region" description="Acidic residues" evidence="1">
    <location>
        <begin position="26"/>
        <end position="37"/>
    </location>
</feature>
<dbReference type="AlphaFoldDB" id="A0A2G8KX39"/>
<dbReference type="Pfam" id="PF10545">
    <property type="entry name" value="MADF_DNA_bdg"/>
    <property type="match status" value="1"/>
</dbReference>
<dbReference type="EMBL" id="MRZV01000323">
    <property type="protein sequence ID" value="PIK52574.1"/>
    <property type="molecule type" value="Genomic_DNA"/>
</dbReference>
<evidence type="ECO:0000259" key="2">
    <source>
        <dbReference type="Pfam" id="PF10545"/>
    </source>
</evidence>
<feature type="compositionally biased region" description="Basic and acidic residues" evidence="1">
    <location>
        <begin position="59"/>
        <end position="75"/>
    </location>
</feature>
<dbReference type="Proteomes" id="UP000230750">
    <property type="component" value="Unassembled WGS sequence"/>
</dbReference>
<feature type="region of interest" description="Disordered" evidence="1">
    <location>
        <begin position="215"/>
        <end position="255"/>
    </location>
</feature>
<feature type="compositionally biased region" description="Basic residues" evidence="1">
    <location>
        <begin position="131"/>
        <end position="140"/>
    </location>
</feature>
<feature type="compositionally biased region" description="Basic residues" evidence="1">
    <location>
        <begin position="1"/>
        <end position="21"/>
    </location>
</feature>
<accession>A0A2G8KX39</accession>
<feature type="region of interest" description="Disordered" evidence="1">
    <location>
        <begin position="1"/>
        <end position="154"/>
    </location>
</feature>
<gene>
    <name evidence="3" type="ORF">BSL78_10516</name>
</gene>
<dbReference type="InterPro" id="IPR006578">
    <property type="entry name" value="MADF-dom"/>
</dbReference>
<feature type="compositionally biased region" description="Acidic residues" evidence="1">
    <location>
        <begin position="239"/>
        <end position="253"/>
    </location>
</feature>
<keyword evidence="4" id="KW-1185">Reference proteome</keyword>
<evidence type="ECO:0000313" key="4">
    <source>
        <dbReference type="Proteomes" id="UP000230750"/>
    </source>
</evidence>
<dbReference type="OrthoDB" id="8897250at2759"/>
<feature type="domain" description="MADF" evidence="2">
    <location>
        <begin position="167"/>
        <end position="226"/>
    </location>
</feature>
<organism evidence="3 4">
    <name type="scientific">Stichopus japonicus</name>
    <name type="common">Sea cucumber</name>
    <dbReference type="NCBI Taxonomy" id="307972"/>
    <lineage>
        <taxon>Eukaryota</taxon>
        <taxon>Metazoa</taxon>
        <taxon>Echinodermata</taxon>
        <taxon>Eleutherozoa</taxon>
        <taxon>Echinozoa</taxon>
        <taxon>Holothuroidea</taxon>
        <taxon>Aspidochirotacea</taxon>
        <taxon>Aspidochirotida</taxon>
        <taxon>Stichopodidae</taxon>
        <taxon>Apostichopus</taxon>
    </lineage>
</organism>
<name>A0A2G8KX39_STIJA</name>
<protein>
    <recommendedName>
        <fullName evidence="2">MADF domain-containing protein</fullName>
    </recommendedName>
</protein>
<feature type="compositionally biased region" description="Low complexity" evidence="1">
    <location>
        <begin position="76"/>
        <end position="89"/>
    </location>
</feature>